<accession>A0A6P6S5G5</accession>
<dbReference type="RefSeq" id="XP_027061039.1">
    <property type="nucleotide sequence ID" value="XM_027205238.1"/>
</dbReference>
<reference evidence="3" key="2">
    <citation type="submission" date="2025-08" db="UniProtKB">
        <authorList>
            <consortium name="RefSeq"/>
        </authorList>
    </citation>
    <scope>IDENTIFICATION</scope>
    <source>
        <tissue evidence="3">Leaves</tissue>
    </source>
</reference>
<reference evidence="2" key="1">
    <citation type="journal article" date="2025" name="Foods">
        <title>Unveiling the Microbial Signatures of Arabica Coffee Cherries: Insights into Ripeness Specific Diversity, Functional Traits, and Implications for Quality and Safety.</title>
        <authorList>
            <consortium name="RefSeq"/>
            <person name="Tenea G.N."/>
            <person name="Cifuentes V."/>
            <person name="Reyes P."/>
            <person name="Cevallos-Vallejos M."/>
        </authorList>
    </citation>
    <scope>NUCLEOTIDE SEQUENCE [LARGE SCALE GENOMIC DNA]</scope>
</reference>
<dbReference type="OrthoDB" id="1747175at2759"/>
<evidence type="ECO:0000313" key="3">
    <source>
        <dbReference type="RefSeq" id="XP_027061039.1"/>
    </source>
</evidence>
<gene>
    <name evidence="3" type="primary">LOC113687691</name>
</gene>
<proteinExistence type="predicted"/>
<dbReference type="GeneID" id="113687691"/>
<dbReference type="InterPro" id="IPR026960">
    <property type="entry name" value="RVT-Znf"/>
</dbReference>
<name>A0A6P6S5G5_COFAR</name>
<feature type="domain" description="Reverse transcriptase zinc-binding" evidence="1">
    <location>
        <begin position="91"/>
        <end position="132"/>
    </location>
</feature>
<keyword evidence="2" id="KW-1185">Reference proteome</keyword>
<dbReference type="Proteomes" id="UP001652660">
    <property type="component" value="Chromosome 5e"/>
</dbReference>
<sequence>MVLEKHFECKVTDGRGVRKRVGDGKTIDIWKDRWIPGVAGVKDTKDRLFWAHSASGEYTVKSGYRSAQERKIGRRVRNSHEESGCRNEGILPVNENIKAGSMQGNPLCKCCEVCSESTEHMLFLCNHAEAIWKMAPIQWDGLESLRGKFWLWWSELVEATVREKGEEHITFTVNLLWQIWKDRNEINFNGKGRAPGVVVHKALTEWLEYQEIQGEGMEEERELRQRVRKQERWAAPDKGWIKLNTNAALNQQTNKAGWGIVARDWKGKLVATLACPSFTYSAPILEEALAIRTAMVKLLWKAGKGSL</sequence>
<dbReference type="PANTHER" id="PTHR47074">
    <property type="entry name" value="BNAC02G40300D PROTEIN"/>
    <property type="match status" value="1"/>
</dbReference>
<protein>
    <recommendedName>
        <fullName evidence="1">Reverse transcriptase zinc-binding domain-containing protein</fullName>
    </recommendedName>
</protein>
<organism evidence="2 3">
    <name type="scientific">Coffea arabica</name>
    <name type="common">Arabian coffee</name>
    <dbReference type="NCBI Taxonomy" id="13443"/>
    <lineage>
        <taxon>Eukaryota</taxon>
        <taxon>Viridiplantae</taxon>
        <taxon>Streptophyta</taxon>
        <taxon>Embryophyta</taxon>
        <taxon>Tracheophyta</taxon>
        <taxon>Spermatophyta</taxon>
        <taxon>Magnoliopsida</taxon>
        <taxon>eudicotyledons</taxon>
        <taxon>Gunneridae</taxon>
        <taxon>Pentapetalae</taxon>
        <taxon>asterids</taxon>
        <taxon>lamiids</taxon>
        <taxon>Gentianales</taxon>
        <taxon>Rubiaceae</taxon>
        <taxon>Ixoroideae</taxon>
        <taxon>Gardenieae complex</taxon>
        <taxon>Bertiereae - Coffeeae clade</taxon>
        <taxon>Coffeeae</taxon>
        <taxon>Coffea</taxon>
    </lineage>
</organism>
<evidence type="ECO:0000313" key="2">
    <source>
        <dbReference type="Proteomes" id="UP001652660"/>
    </source>
</evidence>
<evidence type="ECO:0000259" key="1">
    <source>
        <dbReference type="Pfam" id="PF13966"/>
    </source>
</evidence>
<dbReference type="AlphaFoldDB" id="A0A6P6S5G5"/>
<dbReference type="PANTHER" id="PTHR47074:SF48">
    <property type="entry name" value="POLYNUCLEOTIDYL TRANSFERASE, RIBONUCLEASE H-LIKE SUPERFAMILY PROTEIN"/>
    <property type="match status" value="1"/>
</dbReference>
<dbReference type="InterPro" id="IPR052929">
    <property type="entry name" value="RNase_H-like_EbsB-rel"/>
</dbReference>
<dbReference type="Pfam" id="PF13966">
    <property type="entry name" value="zf-RVT"/>
    <property type="match status" value="1"/>
</dbReference>